<feature type="transmembrane region" description="Helical" evidence="8">
    <location>
        <begin position="139"/>
        <end position="158"/>
    </location>
</feature>
<evidence type="ECO:0000256" key="3">
    <source>
        <dbReference type="ARBA" id="ARBA00022448"/>
    </source>
</evidence>
<comment type="similarity">
    <text evidence="2 8">Belongs to the 4-toluene sulfonate uptake permease (TSUP) (TC 2.A.102) family.</text>
</comment>
<keyword evidence="3" id="KW-0813">Transport</keyword>
<dbReference type="GO" id="GO:0005886">
    <property type="term" value="C:plasma membrane"/>
    <property type="evidence" value="ECO:0007669"/>
    <property type="project" value="UniProtKB-SubCell"/>
</dbReference>
<feature type="transmembrane region" description="Helical" evidence="8">
    <location>
        <begin position="164"/>
        <end position="187"/>
    </location>
</feature>
<comment type="subcellular location">
    <subcellularLocation>
        <location evidence="1 8">Cell membrane</location>
        <topology evidence="1 8">Multi-pass membrane protein</topology>
    </subcellularLocation>
</comment>
<keyword evidence="4 8" id="KW-1003">Cell membrane</keyword>
<dbReference type="InterPro" id="IPR052017">
    <property type="entry name" value="TSUP"/>
</dbReference>
<evidence type="ECO:0000256" key="5">
    <source>
        <dbReference type="ARBA" id="ARBA00022692"/>
    </source>
</evidence>
<dbReference type="PANTHER" id="PTHR30269">
    <property type="entry name" value="TRANSMEMBRANE PROTEIN YFCA"/>
    <property type="match status" value="1"/>
</dbReference>
<comment type="caution">
    <text evidence="9">The sequence shown here is derived from an EMBL/GenBank/DDBJ whole genome shotgun (WGS) entry which is preliminary data.</text>
</comment>
<dbReference type="InterPro" id="IPR002781">
    <property type="entry name" value="TM_pro_TauE-like"/>
</dbReference>
<accession>A0A7J9UZB9</accession>
<evidence type="ECO:0000313" key="9">
    <source>
        <dbReference type="EMBL" id="MPV89991.1"/>
    </source>
</evidence>
<feature type="transmembrane region" description="Helical" evidence="8">
    <location>
        <begin position="100"/>
        <end position="118"/>
    </location>
</feature>
<keyword evidence="5 8" id="KW-0812">Transmembrane</keyword>
<dbReference type="PANTHER" id="PTHR30269:SF23">
    <property type="entry name" value="MEMBRANE TRANSPORTER PROTEIN YDHB-RELATED"/>
    <property type="match status" value="1"/>
</dbReference>
<reference evidence="9 10" key="1">
    <citation type="submission" date="2019-10" db="EMBL/GenBank/DDBJ databases">
        <title>Georgenia wutianyii sp. nov. and Georgenia yuyongxinii sp. nov. isolated from plateau pika (Ochotona curzoniae) in the Qinghai-Tibet plateau of China.</title>
        <authorList>
            <person name="Tian Z."/>
        </authorList>
    </citation>
    <scope>NUCLEOTIDE SEQUENCE [LARGE SCALE GENOMIC DNA]</scope>
    <source>
        <strain evidence="9 10">JCM 15130</strain>
    </source>
</reference>
<name>A0A7J9UZB9_9MICO</name>
<evidence type="ECO:0000256" key="2">
    <source>
        <dbReference type="ARBA" id="ARBA00009142"/>
    </source>
</evidence>
<feature type="transmembrane region" description="Helical" evidence="8">
    <location>
        <begin position="234"/>
        <end position="252"/>
    </location>
</feature>
<gene>
    <name evidence="9" type="ORF">GB882_15055</name>
</gene>
<dbReference type="Pfam" id="PF01925">
    <property type="entry name" value="TauE"/>
    <property type="match status" value="1"/>
</dbReference>
<protein>
    <recommendedName>
        <fullName evidence="8">Probable membrane transporter protein</fullName>
    </recommendedName>
</protein>
<proteinExistence type="inferred from homology"/>
<keyword evidence="10" id="KW-1185">Reference proteome</keyword>
<dbReference type="OrthoDB" id="9801058at2"/>
<sequence>MQSLPVLGWVALGLGALVVGLSKTAMPGANTIAVGLFAAVLPARASTGVLLVLLMVGDLFAVAAYRNNADWQVLRRLAPPVLVGLGTGTAFLAVAGDAAVRRAIGGILLALLVVTVVRRARTGRPDAAEVRTGRWRRRLAPGAYGTLGGFTTMVANAGGPVMSLYFLATRLPVLTFLGTAAWFFFAVNLTKVPFMVALGLVTPASLLLDLVLVPGVVVGALAGRRLAPRIPQALFDRLIIALTVVAAGYLLLG</sequence>
<dbReference type="Proteomes" id="UP000429644">
    <property type="component" value="Unassembled WGS sequence"/>
</dbReference>
<evidence type="ECO:0000256" key="4">
    <source>
        <dbReference type="ARBA" id="ARBA00022475"/>
    </source>
</evidence>
<evidence type="ECO:0000256" key="8">
    <source>
        <dbReference type="RuleBase" id="RU363041"/>
    </source>
</evidence>
<evidence type="ECO:0000256" key="1">
    <source>
        <dbReference type="ARBA" id="ARBA00004651"/>
    </source>
</evidence>
<dbReference type="EMBL" id="WHPD01003249">
    <property type="protein sequence ID" value="MPV89991.1"/>
    <property type="molecule type" value="Genomic_DNA"/>
</dbReference>
<feature type="transmembrane region" description="Helical" evidence="8">
    <location>
        <begin position="194"/>
        <end position="222"/>
    </location>
</feature>
<evidence type="ECO:0000256" key="6">
    <source>
        <dbReference type="ARBA" id="ARBA00022989"/>
    </source>
</evidence>
<evidence type="ECO:0000256" key="7">
    <source>
        <dbReference type="ARBA" id="ARBA00023136"/>
    </source>
</evidence>
<feature type="transmembrane region" description="Helical" evidence="8">
    <location>
        <begin position="77"/>
        <end position="94"/>
    </location>
</feature>
<evidence type="ECO:0000313" key="10">
    <source>
        <dbReference type="Proteomes" id="UP000429644"/>
    </source>
</evidence>
<keyword evidence="6 8" id="KW-1133">Transmembrane helix</keyword>
<keyword evidence="7 8" id="KW-0472">Membrane</keyword>
<organism evidence="9 10">
    <name type="scientific">Georgenia ruanii</name>
    <dbReference type="NCBI Taxonomy" id="348442"/>
    <lineage>
        <taxon>Bacteria</taxon>
        <taxon>Bacillati</taxon>
        <taxon>Actinomycetota</taxon>
        <taxon>Actinomycetes</taxon>
        <taxon>Micrococcales</taxon>
        <taxon>Bogoriellaceae</taxon>
        <taxon>Georgenia</taxon>
    </lineage>
</organism>
<dbReference type="RefSeq" id="WP_152232761.1">
    <property type="nucleotide sequence ID" value="NZ_BAAAOT010000021.1"/>
</dbReference>
<dbReference type="AlphaFoldDB" id="A0A7J9UZB9"/>
<feature type="transmembrane region" description="Helical" evidence="8">
    <location>
        <begin position="44"/>
        <end position="65"/>
    </location>
</feature>